<dbReference type="EMBL" id="JADOES010000065">
    <property type="protein sequence ID" value="MBT9317901.1"/>
    <property type="molecule type" value="Genomic_DNA"/>
</dbReference>
<comment type="caution">
    <text evidence="3">The sequence shown here is derived from an EMBL/GenBank/DDBJ whole genome shotgun (WGS) entry which is preliminary data.</text>
</comment>
<feature type="domain" description="Sulfatase-modifying factor enzyme-like" evidence="2">
    <location>
        <begin position="1"/>
        <end position="249"/>
    </location>
</feature>
<sequence length="257" mass="29433">MMLIPGGSFMMGSPEGELERLDSESPQHEVTVSQFFMAKYPVTQAQWRAVVEEMPKVNQDLKPEPSEFKGVGEASRDENRNPVEQVSWHDAVEFCDRLTIHTNRQYRLPTEAEWEYACRAETTTPFHFGETLSTEIANYNGASENNGAYGPGERGEYRQQTTPVDHFKGANAYGLHDMHGNVWEWCQDHWHNSYKDAPTDGRAWLTDDEKAERILRGGSWADYPRDCRSAYRTYFTPANRDDTLGFRVVCSAPRILP</sequence>
<dbReference type="PANTHER" id="PTHR23150:SF19">
    <property type="entry name" value="FORMYLGLYCINE-GENERATING ENZYME"/>
    <property type="match status" value="1"/>
</dbReference>
<feature type="region of interest" description="Disordered" evidence="1">
    <location>
        <begin position="60"/>
        <end position="83"/>
    </location>
</feature>
<protein>
    <submittedName>
        <fullName evidence="3">Formylglycine-generating enzyme family protein</fullName>
    </submittedName>
</protein>
<dbReference type="SUPFAM" id="SSF56436">
    <property type="entry name" value="C-type lectin-like"/>
    <property type="match status" value="1"/>
</dbReference>
<dbReference type="InterPro" id="IPR016187">
    <property type="entry name" value="CTDL_fold"/>
</dbReference>
<name>A0A947DN16_9CYAN</name>
<accession>A0A947DN16</accession>
<proteinExistence type="predicted"/>
<reference evidence="3" key="2">
    <citation type="journal article" date="2021" name="Mar. Drugs">
        <title>Genome Reduction and Secondary Metabolism of the Marine Sponge-Associated Cyanobacterium Leptothoe.</title>
        <authorList>
            <person name="Konstantinou D."/>
            <person name="Popin R.V."/>
            <person name="Fewer D.P."/>
            <person name="Sivonen K."/>
            <person name="Gkelis S."/>
        </authorList>
    </citation>
    <scope>NUCLEOTIDE SEQUENCE</scope>
    <source>
        <strain evidence="3">TAU-MAC 1115</strain>
    </source>
</reference>
<dbReference type="PANTHER" id="PTHR23150">
    <property type="entry name" value="SULFATASE MODIFYING FACTOR 1, 2"/>
    <property type="match status" value="1"/>
</dbReference>
<organism evidence="3 4">
    <name type="scientific">Leptothoe spongobia TAU-MAC 1115</name>
    <dbReference type="NCBI Taxonomy" id="1967444"/>
    <lineage>
        <taxon>Bacteria</taxon>
        <taxon>Bacillati</taxon>
        <taxon>Cyanobacteriota</taxon>
        <taxon>Cyanophyceae</taxon>
        <taxon>Nodosilineales</taxon>
        <taxon>Cymatolegaceae</taxon>
        <taxon>Leptothoe</taxon>
        <taxon>Leptothoe spongobia</taxon>
    </lineage>
</organism>
<evidence type="ECO:0000313" key="4">
    <source>
        <dbReference type="Proteomes" id="UP000717364"/>
    </source>
</evidence>
<dbReference type="Pfam" id="PF03781">
    <property type="entry name" value="FGE-sulfatase"/>
    <property type="match status" value="1"/>
</dbReference>
<gene>
    <name evidence="3" type="ORF">IXB50_21005</name>
</gene>
<dbReference type="GO" id="GO:0120147">
    <property type="term" value="F:formylglycine-generating oxidase activity"/>
    <property type="evidence" value="ECO:0007669"/>
    <property type="project" value="TreeGrafter"/>
</dbReference>
<keyword evidence="4" id="KW-1185">Reference proteome</keyword>
<evidence type="ECO:0000259" key="2">
    <source>
        <dbReference type="Pfam" id="PF03781"/>
    </source>
</evidence>
<dbReference type="InterPro" id="IPR005532">
    <property type="entry name" value="SUMF_dom"/>
</dbReference>
<evidence type="ECO:0000256" key="1">
    <source>
        <dbReference type="SAM" id="MobiDB-lite"/>
    </source>
</evidence>
<dbReference type="InterPro" id="IPR051043">
    <property type="entry name" value="Sulfatase_Mod_Factor_Kinase"/>
</dbReference>
<dbReference type="Gene3D" id="3.90.1580.10">
    <property type="entry name" value="paralog of FGE (formylglycine-generating enzyme)"/>
    <property type="match status" value="1"/>
</dbReference>
<reference evidence="3" key="1">
    <citation type="submission" date="2020-11" db="EMBL/GenBank/DDBJ databases">
        <authorList>
            <person name="Konstantinou D."/>
            <person name="Gkelis S."/>
            <person name="Popin R."/>
            <person name="Fewer D."/>
            <person name="Sivonen K."/>
        </authorList>
    </citation>
    <scope>NUCLEOTIDE SEQUENCE</scope>
    <source>
        <strain evidence="3">TAU-MAC 1115</strain>
    </source>
</reference>
<dbReference type="Proteomes" id="UP000717364">
    <property type="component" value="Unassembled WGS sequence"/>
</dbReference>
<evidence type="ECO:0000313" key="3">
    <source>
        <dbReference type="EMBL" id="MBT9317901.1"/>
    </source>
</evidence>
<dbReference type="AlphaFoldDB" id="A0A947DN16"/>
<dbReference type="InterPro" id="IPR042095">
    <property type="entry name" value="SUMF_sf"/>
</dbReference>